<name>A0A379ZFV2_SERMA</name>
<evidence type="ECO:0000313" key="1">
    <source>
        <dbReference type="EMBL" id="SUI61046.1"/>
    </source>
</evidence>
<accession>A0A379ZFV2</accession>
<gene>
    <name evidence="1" type="ORF">NCTC10211_03656</name>
</gene>
<organism evidence="1 2">
    <name type="scientific">Serratia marcescens</name>
    <dbReference type="NCBI Taxonomy" id="615"/>
    <lineage>
        <taxon>Bacteria</taxon>
        <taxon>Pseudomonadati</taxon>
        <taxon>Pseudomonadota</taxon>
        <taxon>Gammaproteobacteria</taxon>
        <taxon>Enterobacterales</taxon>
        <taxon>Yersiniaceae</taxon>
        <taxon>Serratia</taxon>
    </lineage>
</organism>
<sequence length="59" mass="6455">MLISILANRSGCLSRLNENSLRTEHHYGDDLRPNQAATAALLLQKNAISACYALKMPAD</sequence>
<reference evidence="1 2" key="1">
    <citation type="submission" date="2018-06" db="EMBL/GenBank/DDBJ databases">
        <authorList>
            <consortium name="Pathogen Informatics"/>
            <person name="Doyle S."/>
        </authorList>
    </citation>
    <scope>NUCLEOTIDE SEQUENCE [LARGE SCALE GENOMIC DNA]</scope>
    <source>
        <strain evidence="1 2">NCTC10211</strain>
    </source>
</reference>
<protein>
    <submittedName>
        <fullName evidence="1">Uncharacterized protein</fullName>
    </submittedName>
</protein>
<dbReference type="Proteomes" id="UP000254765">
    <property type="component" value="Unassembled WGS sequence"/>
</dbReference>
<proteinExistence type="predicted"/>
<dbReference type="EMBL" id="UGYK01000002">
    <property type="protein sequence ID" value="SUI61046.1"/>
    <property type="molecule type" value="Genomic_DNA"/>
</dbReference>
<dbReference type="AlphaFoldDB" id="A0A379ZFV2"/>
<evidence type="ECO:0000313" key="2">
    <source>
        <dbReference type="Proteomes" id="UP000254765"/>
    </source>
</evidence>